<accession>A0A0P8WKT9</accession>
<dbReference type="InterPro" id="IPR009057">
    <property type="entry name" value="Homeodomain-like_sf"/>
</dbReference>
<dbReference type="STRING" id="36849.OXPF_34710"/>
<gene>
    <name evidence="2" type="ORF">OXPF_34710</name>
</gene>
<proteinExistence type="predicted"/>
<dbReference type="SUPFAM" id="SSF46689">
    <property type="entry name" value="Homeodomain-like"/>
    <property type="match status" value="1"/>
</dbReference>
<dbReference type="GO" id="GO:0006313">
    <property type="term" value="P:DNA transposition"/>
    <property type="evidence" value="ECO:0007669"/>
    <property type="project" value="InterPro"/>
</dbReference>
<dbReference type="OrthoDB" id="1707197at2"/>
<evidence type="ECO:0000313" key="2">
    <source>
        <dbReference type="EMBL" id="KPU42970.1"/>
    </source>
</evidence>
<organism evidence="2 3">
    <name type="scientific">Oxobacter pfennigii</name>
    <dbReference type="NCBI Taxonomy" id="36849"/>
    <lineage>
        <taxon>Bacteria</taxon>
        <taxon>Bacillati</taxon>
        <taxon>Bacillota</taxon>
        <taxon>Clostridia</taxon>
        <taxon>Eubacteriales</taxon>
        <taxon>Clostridiaceae</taxon>
        <taxon>Oxobacter</taxon>
    </lineage>
</organism>
<dbReference type="RefSeq" id="WP_054876463.1">
    <property type="nucleotide sequence ID" value="NZ_LKET01000047.1"/>
</dbReference>
<dbReference type="AlphaFoldDB" id="A0A0P8WKT9"/>
<feature type="compositionally biased region" description="Low complexity" evidence="1">
    <location>
        <begin position="59"/>
        <end position="68"/>
    </location>
</feature>
<keyword evidence="3" id="KW-1185">Reference proteome</keyword>
<dbReference type="Gene3D" id="1.10.10.60">
    <property type="entry name" value="Homeodomain-like"/>
    <property type="match status" value="1"/>
</dbReference>
<dbReference type="Pfam" id="PF01527">
    <property type="entry name" value="HTH_Tnp_1"/>
    <property type="match status" value="1"/>
</dbReference>
<feature type="region of interest" description="Disordered" evidence="1">
    <location>
        <begin position="44"/>
        <end position="69"/>
    </location>
</feature>
<dbReference type="GO" id="GO:0004803">
    <property type="term" value="F:transposase activity"/>
    <property type="evidence" value="ECO:0007669"/>
    <property type="project" value="InterPro"/>
</dbReference>
<reference evidence="2 3" key="1">
    <citation type="submission" date="2015-09" db="EMBL/GenBank/DDBJ databases">
        <title>Genome sequence of Oxobacter pfennigii DSM 3222.</title>
        <authorList>
            <person name="Poehlein A."/>
            <person name="Bengelsdorf F.R."/>
            <person name="Schiel-Bengelsdorf B."/>
            <person name="Duerre P."/>
            <person name="Daniel R."/>
        </authorList>
    </citation>
    <scope>NUCLEOTIDE SEQUENCE [LARGE SCALE GENOMIC DNA]</scope>
    <source>
        <strain evidence="2 3">DSM 3222</strain>
    </source>
</reference>
<sequence length="102" mass="11630">MKGNAYSHEFKEQILKEVEETGNVTLVARNHGIPSTTIYTWVKSRKKPSDGIPSRGPKSSNFNSNNYSKEIEKENDQLKKLLGEKDLEIAILKDLLKKTNRL</sequence>
<dbReference type="GO" id="GO:0003677">
    <property type="term" value="F:DNA binding"/>
    <property type="evidence" value="ECO:0007669"/>
    <property type="project" value="InterPro"/>
</dbReference>
<dbReference type="InterPro" id="IPR002514">
    <property type="entry name" value="Transposase_8"/>
</dbReference>
<dbReference type="EMBL" id="LKET01000047">
    <property type="protein sequence ID" value="KPU42970.1"/>
    <property type="molecule type" value="Genomic_DNA"/>
</dbReference>
<comment type="caution">
    <text evidence="2">The sequence shown here is derived from an EMBL/GenBank/DDBJ whole genome shotgun (WGS) entry which is preliminary data.</text>
</comment>
<dbReference type="PATRIC" id="fig|36849.3.peg.3677"/>
<evidence type="ECO:0000256" key="1">
    <source>
        <dbReference type="SAM" id="MobiDB-lite"/>
    </source>
</evidence>
<name>A0A0P8WKT9_9CLOT</name>
<evidence type="ECO:0000313" key="3">
    <source>
        <dbReference type="Proteomes" id="UP000050326"/>
    </source>
</evidence>
<dbReference type="Proteomes" id="UP000050326">
    <property type="component" value="Unassembled WGS sequence"/>
</dbReference>
<protein>
    <submittedName>
        <fullName evidence="2">Transposase</fullName>
    </submittedName>
</protein>